<gene>
    <name evidence="2" type="ORF">SELMODRAFT_411584</name>
</gene>
<evidence type="ECO:0000313" key="2">
    <source>
        <dbReference type="EMBL" id="EFJ28231.1"/>
    </source>
</evidence>
<dbReference type="PANTHER" id="PTHR31087">
    <property type="match status" value="1"/>
</dbReference>
<dbReference type="InterPro" id="IPR038595">
    <property type="entry name" value="LOR_sf"/>
</dbReference>
<dbReference type="Gene3D" id="2.40.160.200">
    <property type="entry name" value="LURP1-related"/>
    <property type="match status" value="2"/>
</dbReference>
<dbReference type="SUPFAM" id="SSF54518">
    <property type="entry name" value="Tubby C-terminal domain-like"/>
    <property type="match status" value="1"/>
</dbReference>
<dbReference type="PANTHER" id="PTHR31087:SF161">
    <property type="entry name" value="TUBBY C 2 FAMILY PROTEIN"/>
    <property type="match status" value="1"/>
</dbReference>
<dbReference type="InterPro" id="IPR025659">
    <property type="entry name" value="Tubby-like_C"/>
</dbReference>
<dbReference type="Gramene" id="EFJ28231">
    <property type="protein sequence ID" value="EFJ28231"/>
    <property type="gene ID" value="SELMODRAFT_411584"/>
</dbReference>
<reference evidence="2 3" key="1">
    <citation type="journal article" date="2011" name="Science">
        <title>The Selaginella genome identifies genetic changes associated with the evolution of vascular plants.</title>
        <authorList>
            <person name="Banks J.A."/>
            <person name="Nishiyama T."/>
            <person name="Hasebe M."/>
            <person name="Bowman J.L."/>
            <person name="Gribskov M."/>
            <person name="dePamphilis C."/>
            <person name="Albert V.A."/>
            <person name="Aono N."/>
            <person name="Aoyama T."/>
            <person name="Ambrose B.A."/>
            <person name="Ashton N.W."/>
            <person name="Axtell M.J."/>
            <person name="Barker E."/>
            <person name="Barker M.S."/>
            <person name="Bennetzen J.L."/>
            <person name="Bonawitz N.D."/>
            <person name="Chapple C."/>
            <person name="Cheng C."/>
            <person name="Correa L.G."/>
            <person name="Dacre M."/>
            <person name="DeBarry J."/>
            <person name="Dreyer I."/>
            <person name="Elias M."/>
            <person name="Engstrom E.M."/>
            <person name="Estelle M."/>
            <person name="Feng L."/>
            <person name="Finet C."/>
            <person name="Floyd S.K."/>
            <person name="Frommer W.B."/>
            <person name="Fujita T."/>
            <person name="Gramzow L."/>
            <person name="Gutensohn M."/>
            <person name="Harholt J."/>
            <person name="Hattori M."/>
            <person name="Heyl A."/>
            <person name="Hirai T."/>
            <person name="Hiwatashi Y."/>
            <person name="Ishikawa M."/>
            <person name="Iwata M."/>
            <person name="Karol K.G."/>
            <person name="Koehler B."/>
            <person name="Kolukisaoglu U."/>
            <person name="Kubo M."/>
            <person name="Kurata T."/>
            <person name="Lalonde S."/>
            <person name="Li K."/>
            <person name="Li Y."/>
            <person name="Litt A."/>
            <person name="Lyons E."/>
            <person name="Manning G."/>
            <person name="Maruyama T."/>
            <person name="Michael T.P."/>
            <person name="Mikami K."/>
            <person name="Miyazaki S."/>
            <person name="Morinaga S."/>
            <person name="Murata T."/>
            <person name="Mueller-Roeber B."/>
            <person name="Nelson D.R."/>
            <person name="Obara M."/>
            <person name="Oguri Y."/>
            <person name="Olmstead R.G."/>
            <person name="Onodera N."/>
            <person name="Petersen B.L."/>
            <person name="Pils B."/>
            <person name="Prigge M."/>
            <person name="Rensing S.A."/>
            <person name="Riano-Pachon D.M."/>
            <person name="Roberts A.W."/>
            <person name="Sato Y."/>
            <person name="Scheller H.V."/>
            <person name="Schulz B."/>
            <person name="Schulz C."/>
            <person name="Shakirov E.V."/>
            <person name="Shibagaki N."/>
            <person name="Shinohara N."/>
            <person name="Shippen D.E."/>
            <person name="Soerensen I."/>
            <person name="Sotooka R."/>
            <person name="Sugimoto N."/>
            <person name="Sugita M."/>
            <person name="Sumikawa N."/>
            <person name="Tanurdzic M."/>
            <person name="Theissen G."/>
            <person name="Ulvskov P."/>
            <person name="Wakazuki S."/>
            <person name="Weng J.K."/>
            <person name="Willats W.W."/>
            <person name="Wipf D."/>
            <person name="Wolf P.G."/>
            <person name="Yang L."/>
            <person name="Zimmer A.D."/>
            <person name="Zhu Q."/>
            <person name="Mitros T."/>
            <person name="Hellsten U."/>
            <person name="Loque D."/>
            <person name="Otillar R."/>
            <person name="Salamov A."/>
            <person name="Schmutz J."/>
            <person name="Shapiro H."/>
            <person name="Lindquist E."/>
            <person name="Lucas S."/>
            <person name="Rokhsar D."/>
            <person name="Grigoriev I.V."/>
        </authorList>
    </citation>
    <scope>NUCLEOTIDE SEQUENCE [LARGE SCALE GENOMIC DNA]</scope>
</reference>
<dbReference type="Proteomes" id="UP000001514">
    <property type="component" value="Unassembled WGS sequence"/>
</dbReference>
<dbReference type="InParanoid" id="D8RIE1"/>
<dbReference type="STRING" id="88036.D8RIE1"/>
<proteinExistence type="inferred from homology"/>
<sequence length="405" mass="45299">MAVAALPVAGSQFCDFRAVDLTLSSSGVFSCGKYTVRDAEQNQVFAVDGKFGCGRQRRVMDSSGKVLLVLQKEKTVRQACSFQNKWKVYLDEDKLLFTTKRPFFFRLELCVDVYLGENTTPDFKLTGSAFTGKYCLHRTDTGELIAKARSKRNLACVASYSIEIEPGVDSLFVVSMILTIVGRSYGGHWLAVFLHWIDILARLLVEAIGAHGDQISCWGDPHSSSDMEPSRYPSIRLSAQRIANSPNPAHSSSFVWGCGAYTVTAKAMGFDQDSAKVAAALPVAGAQFCNFHAMDLTLSSSGVFSCGNFQNKWKAYLVEDKFLFTAKKPCFRLKFCVDVYLGEKHHARFQAHWMQLHREARYKRKLASIAGRHSYSIEIEPGVDSLFVVSMFLVMNEIYLDKRRV</sequence>
<dbReference type="KEGG" id="smo:SELMODRAFT_411584"/>
<organism evidence="3">
    <name type="scientific">Selaginella moellendorffii</name>
    <name type="common">Spikemoss</name>
    <dbReference type="NCBI Taxonomy" id="88036"/>
    <lineage>
        <taxon>Eukaryota</taxon>
        <taxon>Viridiplantae</taxon>
        <taxon>Streptophyta</taxon>
        <taxon>Embryophyta</taxon>
        <taxon>Tracheophyta</taxon>
        <taxon>Lycopodiopsida</taxon>
        <taxon>Selaginellales</taxon>
        <taxon>Selaginellaceae</taxon>
        <taxon>Selaginella</taxon>
    </lineage>
</organism>
<evidence type="ECO:0008006" key="4">
    <source>
        <dbReference type="Google" id="ProtNLM"/>
    </source>
</evidence>
<comment type="similarity">
    <text evidence="1">Belongs to the LOR family.</text>
</comment>
<evidence type="ECO:0000313" key="3">
    <source>
        <dbReference type="Proteomes" id="UP000001514"/>
    </source>
</evidence>
<name>D8RIE1_SELML</name>
<accession>D8RIE1</accession>
<dbReference type="InterPro" id="IPR007612">
    <property type="entry name" value="LOR"/>
</dbReference>
<dbReference type="HOGENOM" id="CLU_682246_0_0_1"/>
<dbReference type="eggNOG" id="ENOG502QUU9">
    <property type="taxonomic scope" value="Eukaryota"/>
</dbReference>
<dbReference type="Pfam" id="PF04525">
    <property type="entry name" value="LOR"/>
    <property type="match status" value="2"/>
</dbReference>
<evidence type="ECO:0000256" key="1">
    <source>
        <dbReference type="ARBA" id="ARBA00005437"/>
    </source>
</evidence>
<protein>
    <recommendedName>
        <fullName evidence="4">Tubby C-terminal domain-containing protein</fullName>
    </recommendedName>
</protein>
<dbReference type="AlphaFoldDB" id="D8RIE1"/>
<dbReference type="EMBL" id="GL377580">
    <property type="protein sequence ID" value="EFJ28231.1"/>
    <property type="molecule type" value="Genomic_DNA"/>
</dbReference>
<keyword evidence="3" id="KW-1185">Reference proteome</keyword>